<comment type="caution">
    <text evidence="1">The sequence shown here is derived from an EMBL/GenBank/DDBJ whole genome shotgun (WGS) entry which is preliminary data.</text>
</comment>
<name>A0A8X6NQL2_NEPPI</name>
<dbReference type="OrthoDB" id="6433028at2759"/>
<proteinExistence type="predicted"/>
<evidence type="ECO:0000313" key="2">
    <source>
        <dbReference type="Proteomes" id="UP000887013"/>
    </source>
</evidence>
<dbReference type="AlphaFoldDB" id="A0A8X6NQL2"/>
<evidence type="ECO:0000313" key="1">
    <source>
        <dbReference type="EMBL" id="GFT29063.1"/>
    </source>
</evidence>
<gene>
    <name evidence="1" type="ORF">NPIL_667271</name>
</gene>
<accession>A0A8X6NQL2</accession>
<dbReference type="EMBL" id="BMAW01012514">
    <property type="protein sequence ID" value="GFT29063.1"/>
    <property type="molecule type" value="Genomic_DNA"/>
</dbReference>
<reference evidence="1" key="1">
    <citation type="submission" date="2020-08" db="EMBL/GenBank/DDBJ databases">
        <title>Multicomponent nature underlies the extraordinary mechanical properties of spider dragline silk.</title>
        <authorList>
            <person name="Kono N."/>
            <person name="Nakamura H."/>
            <person name="Mori M."/>
            <person name="Yoshida Y."/>
            <person name="Ohtoshi R."/>
            <person name="Malay A.D."/>
            <person name="Moran D.A.P."/>
            <person name="Tomita M."/>
            <person name="Numata K."/>
            <person name="Arakawa K."/>
        </authorList>
    </citation>
    <scope>NUCLEOTIDE SEQUENCE</scope>
</reference>
<organism evidence="1 2">
    <name type="scientific">Nephila pilipes</name>
    <name type="common">Giant wood spider</name>
    <name type="synonym">Nephila maculata</name>
    <dbReference type="NCBI Taxonomy" id="299642"/>
    <lineage>
        <taxon>Eukaryota</taxon>
        <taxon>Metazoa</taxon>
        <taxon>Ecdysozoa</taxon>
        <taxon>Arthropoda</taxon>
        <taxon>Chelicerata</taxon>
        <taxon>Arachnida</taxon>
        <taxon>Araneae</taxon>
        <taxon>Araneomorphae</taxon>
        <taxon>Entelegynae</taxon>
        <taxon>Araneoidea</taxon>
        <taxon>Nephilidae</taxon>
        <taxon>Nephila</taxon>
    </lineage>
</organism>
<keyword evidence="2" id="KW-1185">Reference proteome</keyword>
<dbReference type="Proteomes" id="UP000887013">
    <property type="component" value="Unassembled WGS sequence"/>
</dbReference>
<sequence>MYFEKNPHLMNNQQSEELGEYADIGRTKSQAPRVGLSSRWPGSLRARCGRLSDITWSGEHEERDVQKQENGEQRGRRLRCCFYAAASSTRSAMRCAPSTSALDLPDLPSMGCARALPITVHHGHHGNAASASLSSSHSLPLDRSFFCGAFSTSKVFTYL</sequence>
<protein>
    <submittedName>
        <fullName evidence="1">Uncharacterized protein</fullName>
    </submittedName>
</protein>